<feature type="chain" id="PRO_5001605688" description="Calcineurin-like phosphoesterase domain-containing protein" evidence="2">
    <location>
        <begin position="24"/>
        <end position="415"/>
    </location>
</feature>
<dbReference type="Gene3D" id="3.60.21.10">
    <property type="match status" value="1"/>
</dbReference>
<dbReference type="InterPro" id="IPR004843">
    <property type="entry name" value="Calcineurin-like_PHP"/>
</dbReference>
<name>A0A061IVG9_TRYRA</name>
<dbReference type="SUPFAM" id="SSF56300">
    <property type="entry name" value="Metallo-dependent phosphatases"/>
    <property type="match status" value="1"/>
</dbReference>
<evidence type="ECO:0000259" key="3">
    <source>
        <dbReference type="Pfam" id="PF00149"/>
    </source>
</evidence>
<dbReference type="InterPro" id="IPR029052">
    <property type="entry name" value="Metallo-depent_PP-like"/>
</dbReference>
<dbReference type="PANTHER" id="PTHR46546">
    <property type="entry name" value="SHEWANELLA-LIKE PROTEIN PHOSPHATASE 1"/>
    <property type="match status" value="1"/>
</dbReference>
<feature type="transmembrane region" description="Helical" evidence="1">
    <location>
        <begin position="380"/>
        <end position="401"/>
    </location>
</feature>
<feature type="signal peptide" evidence="2">
    <location>
        <begin position="1"/>
        <end position="23"/>
    </location>
</feature>
<organism evidence="4 5">
    <name type="scientific">Trypanosoma rangeli SC58</name>
    <dbReference type="NCBI Taxonomy" id="429131"/>
    <lineage>
        <taxon>Eukaryota</taxon>
        <taxon>Discoba</taxon>
        <taxon>Euglenozoa</taxon>
        <taxon>Kinetoplastea</taxon>
        <taxon>Metakinetoplastina</taxon>
        <taxon>Trypanosomatida</taxon>
        <taxon>Trypanosomatidae</taxon>
        <taxon>Trypanosoma</taxon>
        <taxon>Herpetosoma</taxon>
    </lineage>
</organism>
<dbReference type="EMBL" id="AUPL01006277">
    <property type="protein sequence ID" value="ESL06055.1"/>
    <property type="molecule type" value="Genomic_DNA"/>
</dbReference>
<sequence length="415" mass="45507">MRGILLLFFGCAAACWPTLFCAAAQEEEGASGTELRLVAFGDIHGDIFRCRQLLQLANITDTKDRWIAGSSIVVQLGDIVDRGRHPHEIYDLFASLEQQAEEVGGEFIFLLGNHELMNLLGDFSYVHPDAMAAFGGERAYAEAFSPQGAYGSYLLQHPVSVVRKGVVFVHASIMPAYAARGVEYLNAVFSDHFSSERHPAAAEDAKKGKEHPFMHLDSPLWARAMLAEAVEGNCSLLKESLRLISLQEVSLGRSSVRMMVGGHSIQGDGIISVECNGSLVGADVGLSRFIDRHGGYVAYVELVPDKSNPLHRVALPQYPYGKGVLAPALSLLSAPVRPPRRRKAVRRHPSSVGGGRRDLVAHLRVRRGKGSGDAEGISALHFQLFLVLAIFWLACLVRLRLRRSMNNRRRNVCGF</sequence>
<dbReference type="AlphaFoldDB" id="A0A061IVG9"/>
<gene>
    <name evidence="4" type="ORF">TRSC58_06277</name>
</gene>
<evidence type="ECO:0000256" key="1">
    <source>
        <dbReference type="SAM" id="Phobius"/>
    </source>
</evidence>
<evidence type="ECO:0000313" key="4">
    <source>
        <dbReference type="EMBL" id="ESL06055.1"/>
    </source>
</evidence>
<evidence type="ECO:0000313" key="5">
    <source>
        <dbReference type="Proteomes" id="UP000031737"/>
    </source>
</evidence>
<keyword evidence="1" id="KW-0812">Transmembrane</keyword>
<dbReference type="OrthoDB" id="5976022at2759"/>
<keyword evidence="1" id="KW-0472">Membrane</keyword>
<proteinExistence type="predicted"/>
<dbReference type="PANTHER" id="PTHR46546:SF4">
    <property type="entry name" value="SHEWANELLA-LIKE PROTEIN PHOSPHATASE 1"/>
    <property type="match status" value="1"/>
</dbReference>
<protein>
    <recommendedName>
        <fullName evidence="3">Calcineurin-like phosphoesterase domain-containing protein</fullName>
    </recommendedName>
</protein>
<dbReference type="Pfam" id="PF00149">
    <property type="entry name" value="Metallophos"/>
    <property type="match status" value="1"/>
</dbReference>
<evidence type="ECO:0000256" key="2">
    <source>
        <dbReference type="SAM" id="SignalP"/>
    </source>
</evidence>
<keyword evidence="5" id="KW-1185">Reference proteome</keyword>
<dbReference type="Proteomes" id="UP000031737">
    <property type="component" value="Unassembled WGS sequence"/>
</dbReference>
<keyword evidence="1" id="KW-1133">Transmembrane helix</keyword>
<dbReference type="GO" id="GO:0016787">
    <property type="term" value="F:hydrolase activity"/>
    <property type="evidence" value="ECO:0007669"/>
    <property type="project" value="InterPro"/>
</dbReference>
<dbReference type="VEuPathDB" id="TriTrypDB:TRSC58_06277"/>
<accession>A0A061IVG9</accession>
<reference evidence="4 5" key="1">
    <citation type="submission" date="2013-07" db="EMBL/GenBank/DDBJ databases">
        <authorList>
            <person name="Stoco P.H."/>
            <person name="Wagner G."/>
            <person name="Gerber A."/>
            <person name="Zaha A."/>
            <person name="Thompson C."/>
            <person name="Bartholomeu D.C."/>
            <person name="Luckemeyer D.D."/>
            <person name="Bahia D."/>
            <person name="Loreto E."/>
            <person name="Prestes E.B."/>
            <person name="Lima F.M."/>
            <person name="Rodrigues-Luiz G."/>
            <person name="Vallejo G.A."/>
            <person name="Filho J.F."/>
            <person name="Monteiro K.M."/>
            <person name="Tyler K.M."/>
            <person name="de Almeida L.G."/>
            <person name="Ortiz M.F."/>
            <person name="Siervo M.A."/>
            <person name="de Moraes M.H."/>
            <person name="Cunha O.L."/>
            <person name="Mendonca-Neto R."/>
            <person name="Silva R."/>
            <person name="Teixeira S.M."/>
            <person name="Murta S.M."/>
            <person name="Sincero T.C."/>
            <person name="Mendes T.A."/>
            <person name="Urmenyi T.P."/>
            <person name="Silva V.G."/>
            <person name="da Rocha W.D."/>
            <person name="Andersson B."/>
            <person name="Romanha A.J."/>
            <person name="Steindel M."/>
            <person name="de Vasconcelos A.T."/>
            <person name="Grisard E.C."/>
        </authorList>
    </citation>
    <scope>NUCLEOTIDE SEQUENCE [LARGE SCALE GENOMIC DNA]</scope>
    <source>
        <strain evidence="4 5">SC58</strain>
    </source>
</reference>
<feature type="domain" description="Calcineurin-like phosphoesterase" evidence="3">
    <location>
        <begin position="35"/>
        <end position="134"/>
    </location>
</feature>
<comment type="caution">
    <text evidence="4">The sequence shown here is derived from an EMBL/GenBank/DDBJ whole genome shotgun (WGS) entry which is preliminary data.</text>
</comment>
<keyword evidence="2" id="KW-0732">Signal</keyword>